<sequence length="486" mass="52923">MSVALLVALTLLMVPAINVHAVTVARGARPRERTSASGEETQSSNNDWVLKILMNRMNKTAEWKSQLFPGKAQQGQDGTPNHLLHRFLLNSATTTFHLGGFSSLFSRARKQPEVVVEHIRNASTREKGLSSRRGREGPWRPKQTRSSIPGAAAHASQESFLNISASGKPRGGMWRAQGSPQRTSSPPVQEDFDSTNFWDNGAIPLPWRPNMHDVTASGREPACVAKSGAVYANDLEKLVADVEKVYQDIFVITGPLWLPYDIASAMPGVYNLKSKKGSRQVFACLRPWKGEAEALPLSIEALEGLSQPAPAGRKKVYDALSRTNEDTSDIPVDFTAPWLVTEPPLLKAFALCRRRLLFDADEQDALPVMHAKVISVGYNFIHVPTHFFKIILAIRPKAQAALHGVSQTEARTQDQAQPTGGSGPLAALSPAAFGSFLVPNQPMGPIVSIDRLRVPLTFLESVSGMDFSVSGADACRTHITGKKAND</sequence>
<evidence type="ECO:0000256" key="2">
    <source>
        <dbReference type="SAM" id="SignalP"/>
    </source>
</evidence>
<evidence type="ECO:0000313" key="4">
    <source>
        <dbReference type="Proteomes" id="UP000030747"/>
    </source>
</evidence>
<name>U6KIH2_EIMTE</name>
<dbReference type="Gene3D" id="3.40.570.10">
    <property type="entry name" value="Extracellular Endonuclease, subunit A"/>
    <property type="match status" value="1"/>
</dbReference>
<dbReference type="VEuPathDB" id="ToxoDB:ETH_00027095"/>
<dbReference type="AlphaFoldDB" id="U6KIH2"/>
<evidence type="ECO:0000313" key="3">
    <source>
        <dbReference type="EMBL" id="CDJ37734.1"/>
    </source>
</evidence>
<feature type="signal peptide" evidence="2">
    <location>
        <begin position="1"/>
        <end position="21"/>
    </location>
</feature>
<dbReference type="EMBL" id="HG673774">
    <property type="protein sequence ID" value="CDJ37734.1"/>
    <property type="molecule type" value="Genomic_DNA"/>
</dbReference>
<feature type="compositionally biased region" description="Polar residues" evidence="1">
    <location>
        <begin position="156"/>
        <end position="165"/>
    </location>
</feature>
<dbReference type="OMA" id="DACRTHI"/>
<keyword evidence="2" id="KW-0732">Signal</keyword>
<keyword evidence="3" id="KW-0378">Hydrolase</keyword>
<dbReference type="GeneID" id="25254512"/>
<dbReference type="InterPro" id="IPR044929">
    <property type="entry name" value="DNA/RNA_non-sp_Endonuclease_sf"/>
</dbReference>
<feature type="region of interest" description="Disordered" evidence="1">
    <location>
        <begin position="121"/>
        <end position="191"/>
    </location>
</feature>
<feature type="compositionally biased region" description="Basic and acidic residues" evidence="1">
    <location>
        <begin position="121"/>
        <end position="139"/>
    </location>
</feature>
<gene>
    <name evidence="3" type="ORF">ETH_00027095</name>
</gene>
<reference evidence="3" key="2">
    <citation type="submission" date="2013-10" db="EMBL/GenBank/DDBJ databases">
        <authorList>
            <person name="Aslett M."/>
        </authorList>
    </citation>
    <scope>NUCLEOTIDE SEQUENCE [LARGE SCALE GENOMIC DNA]</scope>
    <source>
        <strain evidence="3">Houghton</strain>
    </source>
</reference>
<feature type="chain" id="PRO_5004672760" evidence="2">
    <location>
        <begin position="22"/>
        <end position="486"/>
    </location>
</feature>
<accession>U6KIH2</accession>
<keyword evidence="4" id="KW-1185">Reference proteome</keyword>
<organism evidence="3 4">
    <name type="scientific">Eimeria tenella</name>
    <name type="common">Coccidian parasite</name>
    <dbReference type="NCBI Taxonomy" id="5802"/>
    <lineage>
        <taxon>Eukaryota</taxon>
        <taxon>Sar</taxon>
        <taxon>Alveolata</taxon>
        <taxon>Apicomplexa</taxon>
        <taxon>Conoidasida</taxon>
        <taxon>Coccidia</taxon>
        <taxon>Eucoccidiorida</taxon>
        <taxon>Eimeriorina</taxon>
        <taxon>Eimeriidae</taxon>
        <taxon>Eimeria</taxon>
    </lineage>
</organism>
<keyword evidence="3" id="KW-0255">Endonuclease</keyword>
<dbReference type="OrthoDB" id="333780at2759"/>
<dbReference type="RefSeq" id="XP_013228572.1">
    <property type="nucleotide sequence ID" value="XM_013373118.1"/>
</dbReference>
<reference evidence="3" key="1">
    <citation type="submission" date="2013-10" db="EMBL/GenBank/DDBJ databases">
        <title>Genomic analysis of the causative agents of coccidiosis in chickens.</title>
        <authorList>
            <person name="Reid A.J."/>
            <person name="Blake D."/>
            <person name="Billington K."/>
            <person name="Browne H."/>
            <person name="Dunn M."/>
            <person name="Hung S."/>
            <person name="Kawahara F."/>
            <person name="Miranda-Saavedra D."/>
            <person name="Mourier T."/>
            <person name="Nagra H."/>
            <person name="Otto T.D."/>
            <person name="Rawlings N."/>
            <person name="Sanchez A."/>
            <person name="Sanders M."/>
            <person name="Subramaniam C."/>
            <person name="Tay Y."/>
            <person name="Dear P."/>
            <person name="Doerig C."/>
            <person name="Gruber A."/>
            <person name="Parkinson J."/>
            <person name="Shirley M."/>
            <person name="Wan K.L."/>
            <person name="Berriman M."/>
            <person name="Tomley F."/>
            <person name="Pain A."/>
        </authorList>
    </citation>
    <scope>NUCLEOTIDE SEQUENCE [LARGE SCALE GENOMIC DNA]</scope>
    <source>
        <strain evidence="3">Houghton</strain>
    </source>
</reference>
<keyword evidence="3" id="KW-0540">Nuclease</keyword>
<evidence type="ECO:0000256" key="1">
    <source>
        <dbReference type="SAM" id="MobiDB-lite"/>
    </source>
</evidence>
<proteinExistence type="predicted"/>
<feature type="compositionally biased region" description="Polar residues" evidence="1">
    <location>
        <begin position="178"/>
        <end position="187"/>
    </location>
</feature>
<protein>
    <submittedName>
        <fullName evidence="3">DNA/RNA non-specific endonuclease domain-containing protein, putative</fullName>
    </submittedName>
</protein>
<dbReference type="Proteomes" id="UP000030747">
    <property type="component" value="Unassembled WGS sequence"/>
</dbReference>
<dbReference type="VEuPathDB" id="ToxoDB:ETH2_1421200"/>
<dbReference type="GO" id="GO:0004519">
    <property type="term" value="F:endonuclease activity"/>
    <property type="evidence" value="ECO:0007669"/>
    <property type="project" value="UniProtKB-KW"/>
</dbReference>